<evidence type="ECO:0000313" key="2">
    <source>
        <dbReference type="Proteomes" id="UP000053237"/>
    </source>
</evidence>
<organism evidence="1 2">
    <name type="scientific">Albugo candida</name>
    <dbReference type="NCBI Taxonomy" id="65357"/>
    <lineage>
        <taxon>Eukaryota</taxon>
        <taxon>Sar</taxon>
        <taxon>Stramenopiles</taxon>
        <taxon>Oomycota</taxon>
        <taxon>Peronosporomycetes</taxon>
        <taxon>Albuginales</taxon>
        <taxon>Albuginaceae</taxon>
        <taxon>Albugo</taxon>
    </lineage>
</organism>
<protein>
    <submittedName>
        <fullName evidence="1">Uncharacterized protein</fullName>
    </submittedName>
</protein>
<proteinExistence type="predicted"/>
<dbReference type="OrthoDB" id="126538at2759"/>
<gene>
    <name evidence="1" type="ORF">BN9_051790</name>
</gene>
<sequence length="306" mass="35723">MPFSSVSKQICIKLDDLLAQLEEDQGALRLDILRDLAYHSYVNYVTEKMKSRLRTHCMTEDLIKTSLAPLFTHLHIEQYECNYDDKRNCHMSAEILFDFKSLAREAKKRKLNHQNECYVAKLSFRYSRRKVIEECANAQSGETLLSFDATACLPNVMDSGKQRILHFQLVSSKEYPESFYQMPNEVISCNDKSSVDTDDEEQTCEDTLCPEEELERDDLDERVVAFELDTSFLKHLVSWNAACLKSKSTEEELDERDRIADVLQFLLVLPLYEDEWIIDERIMDLMEEIEDTSDSEYDAEDDTEHT</sequence>
<dbReference type="EMBL" id="CAIX01000069">
    <property type="protein sequence ID" value="CCI44370.1"/>
    <property type="molecule type" value="Genomic_DNA"/>
</dbReference>
<comment type="caution">
    <text evidence="1">The sequence shown here is derived from an EMBL/GenBank/DDBJ whole genome shotgun (WGS) entry which is preliminary data.</text>
</comment>
<keyword evidence="2" id="KW-1185">Reference proteome</keyword>
<accession>A0A024GC82</accession>
<dbReference type="Proteomes" id="UP000053237">
    <property type="component" value="Unassembled WGS sequence"/>
</dbReference>
<dbReference type="InParanoid" id="A0A024GC82"/>
<name>A0A024GC82_9STRA</name>
<reference evidence="1 2" key="1">
    <citation type="submission" date="2012-05" db="EMBL/GenBank/DDBJ databases">
        <title>Recombination and specialization in a pathogen metapopulation.</title>
        <authorList>
            <person name="Gardiner A."/>
            <person name="Kemen E."/>
            <person name="Schultz-Larsen T."/>
            <person name="MacLean D."/>
            <person name="Van Oosterhout C."/>
            <person name="Jones J.D.G."/>
        </authorList>
    </citation>
    <scope>NUCLEOTIDE SEQUENCE [LARGE SCALE GENOMIC DNA]</scope>
    <source>
        <strain evidence="1 2">Ac Nc2</strain>
    </source>
</reference>
<evidence type="ECO:0000313" key="1">
    <source>
        <dbReference type="EMBL" id="CCI44370.1"/>
    </source>
</evidence>
<dbReference type="AlphaFoldDB" id="A0A024GC82"/>